<evidence type="ECO:0000313" key="4">
    <source>
        <dbReference type="Proteomes" id="UP000281028"/>
    </source>
</evidence>
<accession>A0A9Q5D7G4</accession>
<protein>
    <submittedName>
        <fullName evidence="3">Alpha/beta fold hydrolase</fullName>
    </submittedName>
</protein>
<keyword evidence="3" id="KW-0378">Hydrolase</keyword>
<gene>
    <name evidence="3" type="ORF">ECE50_003325</name>
</gene>
<proteinExistence type="inferred from homology"/>
<feature type="domain" description="AB hydrolase-1" evidence="2">
    <location>
        <begin position="167"/>
        <end position="366"/>
    </location>
</feature>
<dbReference type="PANTHER" id="PTHR22946">
    <property type="entry name" value="DIENELACTONE HYDROLASE DOMAIN-CONTAINING PROTEIN-RELATED"/>
    <property type="match status" value="1"/>
</dbReference>
<evidence type="ECO:0000313" key="3">
    <source>
        <dbReference type="EMBL" id="NSL85847.1"/>
    </source>
</evidence>
<sequence length="414" mass="47265">MENKIVDLNPKKSWYPLGLFNDQVLESVFLFYLGSTWQQLSDIGECFDTASRIDERNEYSWSDEWTKTADRISALGDDCLKEHHRLTAGASYLRASTYYRAALHRYPDPANALVKQLAGKVVKNYQTALTLLSVPYEAVSIPYMNTHLPGYFLRAAGKHPHKAPVIIFHPGRDAWAEDNLWIAEYAVKRGYHCLLFEGPGQGKVIRLQDIPFRPDWENVVTPVVNFLEHYKGVDIKKSVLMGFSMGGFLAPRAVTTEKRIKLCVANPGVLSWTESIYSSLDLLIPQLMPIFHAGNYDLFDEQLKAYMEENAFVRWGITDELWKHGASRPSELLLKLQQYSIESTVKNISCRTLVVDGTGEEFSRGQAKKLYDALICPKDFLLFTEEDTGYLHCQPGALAICYTRIFNWIDKYIH</sequence>
<evidence type="ECO:0000256" key="1">
    <source>
        <dbReference type="ARBA" id="ARBA00038115"/>
    </source>
</evidence>
<dbReference type="Gene3D" id="1.20.1440.110">
    <property type="entry name" value="acylaminoacyl peptidase"/>
    <property type="match status" value="1"/>
</dbReference>
<dbReference type="Gene3D" id="3.40.50.1820">
    <property type="entry name" value="alpha/beta hydrolase"/>
    <property type="match status" value="1"/>
</dbReference>
<comment type="similarity">
    <text evidence="1">Belongs to the AB hydrolase superfamily. FUS2 hydrolase family.</text>
</comment>
<organism evidence="3 4">
    <name type="scientific">Chitinophaga solisilvae</name>
    <dbReference type="NCBI Taxonomy" id="1233460"/>
    <lineage>
        <taxon>Bacteria</taxon>
        <taxon>Pseudomonadati</taxon>
        <taxon>Bacteroidota</taxon>
        <taxon>Chitinophagia</taxon>
        <taxon>Chitinophagales</taxon>
        <taxon>Chitinophagaceae</taxon>
        <taxon>Chitinophaga</taxon>
    </lineage>
</organism>
<keyword evidence="4" id="KW-1185">Reference proteome</keyword>
<dbReference type="OrthoDB" id="9812921at2"/>
<dbReference type="Proteomes" id="UP000281028">
    <property type="component" value="Unassembled WGS sequence"/>
</dbReference>
<dbReference type="InterPro" id="IPR050261">
    <property type="entry name" value="FrsA_esterase"/>
</dbReference>
<dbReference type="EMBL" id="RIAR02000001">
    <property type="protein sequence ID" value="NSL85847.1"/>
    <property type="molecule type" value="Genomic_DNA"/>
</dbReference>
<dbReference type="PANTHER" id="PTHR22946:SF12">
    <property type="entry name" value="CONIDIAL PIGMENT BIOSYNTHESIS PROTEIN AYG1 (AFU_ORTHOLOGUE AFUA_2G17550)"/>
    <property type="match status" value="1"/>
</dbReference>
<dbReference type="AlphaFoldDB" id="A0A9Q5D7G4"/>
<dbReference type="SUPFAM" id="SSF53474">
    <property type="entry name" value="alpha/beta-Hydrolases"/>
    <property type="match status" value="1"/>
</dbReference>
<evidence type="ECO:0000259" key="2">
    <source>
        <dbReference type="Pfam" id="PF12697"/>
    </source>
</evidence>
<dbReference type="InterPro" id="IPR000073">
    <property type="entry name" value="AB_hydrolase_1"/>
</dbReference>
<dbReference type="Pfam" id="PF12697">
    <property type="entry name" value="Abhydrolase_6"/>
    <property type="match status" value="1"/>
</dbReference>
<name>A0A9Q5D7G4_9BACT</name>
<comment type="caution">
    <text evidence="3">The sequence shown here is derived from an EMBL/GenBank/DDBJ whole genome shotgun (WGS) entry which is preliminary data.</text>
</comment>
<dbReference type="GO" id="GO:0016787">
    <property type="term" value="F:hydrolase activity"/>
    <property type="evidence" value="ECO:0007669"/>
    <property type="project" value="UniProtKB-KW"/>
</dbReference>
<dbReference type="InterPro" id="IPR029058">
    <property type="entry name" value="AB_hydrolase_fold"/>
</dbReference>
<reference evidence="3" key="1">
    <citation type="submission" date="2020-05" db="EMBL/GenBank/DDBJ databases">
        <title>Chitinophaga laudate sp. nov., isolated from a tropical peat swamp.</title>
        <authorList>
            <person name="Goh C.B.S."/>
            <person name="Lee M.S."/>
            <person name="Parimannan S."/>
            <person name="Pasbakhsh P."/>
            <person name="Yule C.M."/>
            <person name="Rajandas H."/>
            <person name="Loke S."/>
            <person name="Croft L."/>
            <person name="Tan J.B.L."/>
        </authorList>
    </citation>
    <scope>NUCLEOTIDE SEQUENCE</scope>
    <source>
        <strain evidence="3">Mgbs1</strain>
    </source>
</reference>